<protein>
    <submittedName>
        <fullName evidence="9">Cytochrome P450</fullName>
    </submittedName>
</protein>
<evidence type="ECO:0000256" key="3">
    <source>
        <dbReference type="ARBA" id="ARBA00022723"/>
    </source>
</evidence>
<dbReference type="Pfam" id="PF00067">
    <property type="entry name" value="p450"/>
    <property type="match status" value="1"/>
</dbReference>
<organism evidence="9 10">
    <name type="scientific">Pseudonocardia sediminis</name>
    <dbReference type="NCBI Taxonomy" id="1397368"/>
    <lineage>
        <taxon>Bacteria</taxon>
        <taxon>Bacillati</taxon>
        <taxon>Actinomycetota</taxon>
        <taxon>Actinomycetes</taxon>
        <taxon>Pseudonocardiales</taxon>
        <taxon>Pseudonocardiaceae</taxon>
        <taxon>Pseudonocardia</taxon>
    </lineage>
</organism>
<keyword evidence="4 7" id="KW-0560">Oxidoreductase</keyword>
<dbReference type="PANTHER" id="PTHR46696">
    <property type="entry name" value="P450, PUTATIVE (EUROFUNG)-RELATED"/>
    <property type="match status" value="1"/>
</dbReference>
<name>A0A4Q7V0K8_PSEST</name>
<dbReference type="RefSeq" id="WP_242623201.1">
    <property type="nucleotide sequence ID" value="NZ_SHKL01000001.1"/>
</dbReference>
<evidence type="ECO:0000256" key="2">
    <source>
        <dbReference type="ARBA" id="ARBA00022617"/>
    </source>
</evidence>
<dbReference type="InterPro" id="IPR036396">
    <property type="entry name" value="Cyt_P450_sf"/>
</dbReference>
<dbReference type="Gene3D" id="1.10.630.10">
    <property type="entry name" value="Cytochrome P450"/>
    <property type="match status" value="1"/>
</dbReference>
<dbReference type="InterPro" id="IPR017972">
    <property type="entry name" value="Cyt_P450_CS"/>
</dbReference>
<comment type="caution">
    <text evidence="9">The sequence shown here is derived from an EMBL/GenBank/DDBJ whole genome shotgun (WGS) entry which is preliminary data.</text>
</comment>
<evidence type="ECO:0000256" key="6">
    <source>
        <dbReference type="ARBA" id="ARBA00023033"/>
    </source>
</evidence>
<sequence>MPESRLSETLPQFDPHDPGLSPERAYATYAELRERCPVAHGERHGGYWSISRYADVRDVATDHATYSSTGGVYVPPVSDSRFPPIDHDPPEHAGFRELIAPLTSGAAAKAMEPEVRAIADRLVDGLAGRGRAELVSELATPLPLDVITRLYDLGPEHTEQIRGYSEEFLAHASGPRGREIIERVCRYWVALFADRRDNPRGDFLTGLVEANRELGATDDELANMMFILTYAGHDSTALGLSNTLLYLAEHPDVQQRLIDEPKLVPSMIDEILRYETPLHWFPRQLTADTCLHGQRMKAGERVLLLFASANRDPEVFDRADEVVIDRRPNRHLAFGAGIHTCPGMALAKLEIRAAVQAVLERIPGFRVDGDVERTDPLEGGGRHLGVRRLPVTW</sequence>
<evidence type="ECO:0000313" key="9">
    <source>
        <dbReference type="EMBL" id="RZT86948.1"/>
    </source>
</evidence>
<evidence type="ECO:0000256" key="5">
    <source>
        <dbReference type="ARBA" id="ARBA00023004"/>
    </source>
</evidence>
<dbReference type="GO" id="GO:0005506">
    <property type="term" value="F:iron ion binding"/>
    <property type="evidence" value="ECO:0007669"/>
    <property type="project" value="InterPro"/>
</dbReference>
<evidence type="ECO:0000256" key="8">
    <source>
        <dbReference type="SAM" id="MobiDB-lite"/>
    </source>
</evidence>
<comment type="similarity">
    <text evidence="1 7">Belongs to the cytochrome P450 family.</text>
</comment>
<keyword evidence="6 7" id="KW-0503">Monooxygenase</keyword>
<evidence type="ECO:0000256" key="7">
    <source>
        <dbReference type="RuleBase" id="RU000461"/>
    </source>
</evidence>
<dbReference type="EMBL" id="SHKL01000001">
    <property type="protein sequence ID" value="RZT86948.1"/>
    <property type="molecule type" value="Genomic_DNA"/>
</dbReference>
<evidence type="ECO:0000313" key="10">
    <source>
        <dbReference type="Proteomes" id="UP000291591"/>
    </source>
</evidence>
<gene>
    <name evidence="9" type="ORF">EV383_3848</name>
</gene>
<feature type="region of interest" description="Disordered" evidence="8">
    <location>
        <begin position="1"/>
        <end position="21"/>
    </location>
</feature>
<dbReference type="SUPFAM" id="SSF48264">
    <property type="entry name" value="Cytochrome P450"/>
    <property type="match status" value="1"/>
</dbReference>
<dbReference type="GO" id="GO:0004497">
    <property type="term" value="F:monooxygenase activity"/>
    <property type="evidence" value="ECO:0007669"/>
    <property type="project" value="UniProtKB-KW"/>
</dbReference>
<dbReference type="Proteomes" id="UP000291591">
    <property type="component" value="Unassembled WGS sequence"/>
</dbReference>
<dbReference type="InterPro" id="IPR002397">
    <property type="entry name" value="Cyt_P450_B"/>
</dbReference>
<keyword evidence="3 7" id="KW-0479">Metal-binding</keyword>
<dbReference type="PROSITE" id="PS00086">
    <property type="entry name" value="CYTOCHROME_P450"/>
    <property type="match status" value="1"/>
</dbReference>
<dbReference type="InterPro" id="IPR001128">
    <property type="entry name" value="Cyt_P450"/>
</dbReference>
<reference evidence="9 10" key="1">
    <citation type="submission" date="2019-02" db="EMBL/GenBank/DDBJ databases">
        <title>Sequencing the genomes of 1000 actinobacteria strains.</title>
        <authorList>
            <person name="Klenk H.-P."/>
        </authorList>
    </citation>
    <scope>NUCLEOTIDE SEQUENCE [LARGE SCALE GENOMIC DNA]</scope>
    <source>
        <strain evidence="9 10">DSM 45779</strain>
    </source>
</reference>
<dbReference type="GO" id="GO:0016705">
    <property type="term" value="F:oxidoreductase activity, acting on paired donors, with incorporation or reduction of molecular oxygen"/>
    <property type="evidence" value="ECO:0007669"/>
    <property type="project" value="InterPro"/>
</dbReference>
<accession>A0A4Q7V0K8</accession>
<dbReference type="PRINTS" id="PR00359">
    <property type="entry name" value="BP450"/>
</dbReference>
<evidence type="ECO:0000256" key="1">
    <source>
        <dbReference type="ARBA" id="ARBA00010617"/>
    </source>
</evidence>
<dbReference type="PANTHER" id="PTHR46696:SF6">
    <property type="entry name" value="P450, PUTATIVE (EUROFUNG)-RELATED"/>
    <property type="match status" value="1"/>
</dbReference>
<dbReference type="GO" id="GO:0020037">
    <property type="term" value="F:heme binding"/>
    <property type="evidence" value="ECO:0007669"/>
    <property type="project" value="InterPro"/>
</dbReference>
<proteinExistence type="inferred from homology"/>
<dbReference type="AlphaFoldDB" id="A0A4Q7V0K8"/>
<keyword evidence="10" id="KW-1185">Reference proteome</keyword>
<evidence type="ECO:0000256" key="4">
    <source>
        <dbReference type="ARBA" id="ARBA00023002"/>
    </source>
</evidence>
<keyword evidence="2 7" id="KW-0349">Heme</keyword>
<dbReference type="PRINTS" id="PR00385">
    <property type="entry name" value="P450"/>
</dbReference>
<dbReference type="FunFam" id="1.10.630.10:FF:000018">
    <property type="entry name" value="Cytochrome P450 monooxygenase"/>
    <property type="match status" value="1"/>
</dbReference>
<keyword evidence="5 7" id="KW-0408">Iron</keyword>